<gene>
    <name evidence="3" type="ORF">ALO40_200146</name>
</gene>
<organism evidence="3 4">
    <name type="scientific">Pseudomonas syringae pv. viburni</name>
    <dbReference type="NCBI Taxonomy" id="251703"/>
    <lineage>
        <taxon>Bacteria</taxon>
        <taxon>Pseudomonadati</taxon>
        <taxon>Pseudomonadota</taxon>
        <taxon>Gammaproteobacteria</taxon>
        <taxon>Pseudomonadales</taxon>
        <taxon>Pseudomonadaceae</taxon>
        <taxon>Pseudomonas</taxon>
    </lineage>
</organism>
<accession>A0A0Q0GQW7</accession>
<evidence type="ECO:0000256" key="2">
    <source>
        <dbReference type="ARBA" id="ARBA00022723"/>
    </source>
</evidence>
<dbReference type="EMBL" id="LJRR01000203">
    <property type="protein sequence ID" value="KPZ16231.1"/>
    <property type="molecule type" value="Genomic_DNA"/>
</dbReference>
<reference evidence="3 4" key="1">
    <citation type="submission" date="2015-09" db="EMBL/GenBank/DDBJ databases">
        <title>Genome announcement of multiple Pseudomonas syringae strains.</title>
        <authorList>
            <person name="Thakur S."/>
            <person name="Wang P.W."/>
            <person name="Gong Y."/>
            <person name="Weir B.S."/>
            <person name="Guttman D.S."/>
        </authorList>
    </citation>
    <scope>NUCLEOTIDE SEQUENCE [LARGE SCALE GENOMIC DNA]</scope>
    <source>
        <strain evidence="3 4">ICMP3963</strain>
    </source>
</reference>
<dbReference type="PANTHER" id="PTHR43434">
    <property type="entry name" value="PHOSPHOGLYCOLATE PHOSPHATASE"/>
    <property type="match status" value="1"/>
</dbReference>
<comment type="cofactor">
    <cofactor evidence="1">
        <name>Mg(2+)</name>
        <dbReference type="ChEBI" id="CHEBI:18420"/>
    </cofactor>
</comment>
<dbReference type="GO" id="GO:0005829">
    <property type="term" value="C:cytosol"/>
    <property type="evidence" value="ECO:0007669"/>
    <property type="project" value="TreeGrafter"/>
</dbReference>
<comment type="caution">
    <text evidence="3">The sequence shown here is derived from an EMBL/GenBank/DDBJ whole genome shotgun (WGS) entry which is preliminary data.</text>
</comment>
<dbReference type="Gene3D" id="1.10.150.240">
    <property type="entry name" value="Putative phosphatase, domain 2"/>
    <property type="match status" value="1"/>
</dbReference>
<dbReference type="InterPro" id="IPR023198">
    <property type="entry name" value="PGP-like_dom2"/>
</dbReference>
<proteinExistence type="predicted"/>
<dbReference type="InterPro" id="IPR036412">
    <property type="entry name" value="HAD-like_sf"/>
</dbReference>
<name>A0A0Q0GQW7_9PSED</name>
<evidence type="ECO:0000313" key="4">
    <source>
        <dbReference type="Proteomes" id="UP000050317"/>
    </source>
</evidence>
<dbReference type="SUPFAM" id="SSF56784">
    <property type="entry name" value="HAD-like"/>
    <property type="match status" value="1"/>
</dbReference>
<evidence type="ECO:0000313" key="3">
    <source>
        <dbReference type="EMBL" id="KPZ16231.1"/>
    </source>
</evidence>
<dbReference type="SFLD" id="SFLDG01129">
    <property type="entry name" value="C1.5:_HAD__Beta-PGM__Phosphata"/>
    <property type="match status" value="1"/>
</dbReference>
<dbReference type="InterPro" id="IPR050155">
    <property type="entry name" value="HAD-like_hydrolase_sf"/>
</dbReference>
<dbReference type="AlphaFoldDB" id="A0A0Q0GQW7"/>
<dbReference type="Pfam" id="PF13419">
    <property type="entry name" value="HAD_2"/>
    <property type="match status" value="1"/>
</dbReference>
<sequence length="245" mass="26654">MCLKPLSGVSPFEEALSLSGGQHVTDSTIIIFDMDGTVLDSAPGILESLTYAIRQMGHDFIPVAETQKLFGPPMKQIVAELLAPYADDRVDECVHLYRSHYREQGLYKSFPYTGISNALSHFSNRNYSLFITTSKRQEFAEKMLTYNGLFNAFQSIFGTSPDGKLDDKADLVKALLASLAKPPSSVFMIGDKRDDMQAAQLNAIIPVGALWGYGAIDELKNSGAVALADTPWALPSVVDSLLPAA</sequence>
<dbReference type="PATRIC" id="fig|251703.9.peg.3133"/>
<evidence type="ECO:0000256" key="1">
    <source>
        <dbReference type="ARBA" id="ARBA00001946"/>
    </source>
</evidence>
<dbReference type="Proteomes" id="UP000050317">
    <property type="component" value="Unassembled WGS sequence"/>
</dbReference>
<dbReference type="GO" id="GO:0004713">
    <property type="term" value="F:protein tyrosine kinase activity"/>
    <property type="evidence" value="ECO:0007669"/>
    <property type="project" value="TreeGrafter"/>
</dbReference>
<dbReference type="Gene3D" id="3.40.50.1000">
    <property type="entry name" value="HAD superfamily/HAD-like"/>
    <property type="match status" value="1"/>
</dbReference>
<keyword evidence="2" id="KW-0479">Metal-binding</keyword>
<dbReference type="SFLD" id="SFLDS00003">
    <property type="entry name" value="Haloacid_Dehalogenase"/>
    <property type="match status" value="1"/>
</dbReference>
<dbReference type="InterPro" id="IPR023214">
    <property type="entry name" value="HAD_sf"/>
</dbReference>
<dbReference type="PANTHER" id="PTHR43434:SF20">
    <property type="entry name" value="5'-NUCLEOTIDASE"/>
    <property type="match status" value="1"/>
</dbReference>
<dbReference type="InterPro" id="IPR041492">
    <property type="entry name" value="HAD_2"/>
</dbReference>
<evidence type="ECO:0008006" key="5">
    <source>
        <dbReference type="Google" id="ProtNLM"/>
    </source>
</evidence>
<dbReference type="GO" id="GO:0046872">
    <property type="term" value="F:metal ion binding"/>
    <property type="evidence" value="ECO:0007669"/>
    <property type="project" value="UniProtKB-KW"/>
</dbReference>
<protein>
    <recommendedName>
        <fullName evidence="5">Haloacid dehalogenase</fullName>
    </recommendedName>
</protein>